<dbReference type="Proteomes" id="UP000789375">
    <property type="component" value="Unassembled WGS sequence"/>
</dbReference>
<dbReference type="AlphaFoldDB" id="A0A9N8YX11"/>
<comment type="caution">
    <text evidence="2">The sequence shown here is derived from an EMBL/GenBank/DDBJ whole genome shotgun (WGS) entry which is preliminary data.</text>
</comment>
<protein>
    <submittedName>
        <fullName evidence="2">5585_t:CDS:1</fullName>
    </submittedName>
</protein>
<name>A0A9N8YX11_FUNMO</name>
<feature type="non-terminal residue" evidence="2">
    <location>
        <position position="86"/>
    </location>
</feature>
<organism evidence="2 3">
    <name type="scientific">Funneliformis mosseae</name>
    <name type="common">Endomycorrhizal fungus</name>
    <name type="synonym">Glomus mosseae</name>
    <dbReference type="NCBI Taxonomy" id="27381"/>
    <lineage>
        <taxon>Eukaryota</taxon>
        <taxon>Fungi</taxon>
        <taxon>Fungi incertae sedis</taxon>
        <taxon>Mucoromycota</taxon>
        <taxon>Glomeromycotina</taxon>
        <taxon>Glomeromycetes</taxon>
        <taxon>Glomerales</taxon>
        <taxon>Glomeraceae</taxon>
        <taxon>Funneliformis</taxon>
    </lineage>
</organism>
<accession>A0A9N8YX11</accession>
<evidence type="ECO:0000313" key="2">
    <source>
        <dbReference type="EMBL" id="CAG8455191.1"/>
    </source>
</evidence>
<sequence>MTFTNPQIDLFFKNFVNAPSISQVTQMLTMRMTLERRRSKRLLRRNSGLLREETLPSSHNSDDDASDSDDRLESPDPYSRDLSISN</sequence>
<dbReference type="EMBL" id="CAJVPP010000203">
    <property type="protein sequence ID" value="CAG8455191.1"/>
    <property type="molecule type" value="Genomic_DNA"/>
</dbReference>
<reference evidence="2" key="1">
    <citation type="submission" date="2021-06" db="EMBL/GenBank/DDBJ databases">
        <authorList>
            <person name="Kallberg Y."/>
            <person name="Tangrot J."/>
            <person name="Rosling A."/>
        </authorList>
    </citation>
    <scope>NUCLEOTIDE SEQUENCE</scope>
    <source>
        <strain evidence="2">87-6 pot B 2015</strain>
    </source>
</reference>
<proteinExistence type="predicted"/>
<feature type="region of interest" description="Disordered" evidence="1">
    <location>
        <begin position="42"/>
        <end position="86"/>
    </location>
</feature>
<gene>
    <name evidence="2" type="ORF">FMOSSE_LOCUS1747</name>
</gene>
<evidence type="ECO:0000313" key="3">
    <source>
        <dbReference type="Proteomes" id="UP000789375"/>
    </source>
</evidence>
<evidence type="ECO:0000256" key="1">
    <source>
        <dbReference type="SAM" id="MobiDB-lite"/>
    </source>
</evidence>
<keyword evidence="3" id="KW-1185">Reference proteome</keyword>